<evidence type="ECO:0000256" key="1">
    <source>
        <dbReference type="SAM" id="MobiDB-lite"/>
    </source>
</evidence>
<dbReference type="OrthoDB" id="3249161at2759"/>
<evidence type="ECO:0008006" key="4">
    <source>
        <dbReference type="Google" id="ProtNLM"/>
    </source>
</evidence>
<sequence>MGAFRDLMHDFNTLVLSGEYSADAYCPGAGVAEGAAVRRRDPSPAGARRRVKGEDGAPPEAVAAQHVCNRVAQAEDNGALDGLTVVELKEYLRVVKAPGGGAKRKAELLESVRTALKREQKKKCKAE</sequence>
<comment type="caution">
    <text evidence="2">The sequence shown here is derived from an EMBL/GenBank/DDBJ whole genome shotgun (WGS) entry which is preliminary data.</text>
</comment>
<gene>
    <name evidence="2" type="ORF">STCU_12153</name>
</gene>
<proteinExistence type="predicted"/>
<dbReference type="AlphaFoldDB" id="S9UKU2"/>
<dbReference type="EMBL" id="ATMH01012259">
    <property type="protein sequence ID" value="EPY15291.1"/>
    <property type="molecule type" value="Genomic_DNA"/>
</dbReference>
<dbReference type="InterPro" id="IPR036361">
    <property type="entry name" value="SAP_dom_sf"/>
</dbReference>
<dbReference type="SUPFAM" id="SSF68906">
    <property type="entry name" value="SAP domain"/>
    <property type="match status" value="1"/>
</dbReference>
<evidence type="ECO:0000313" key="3">
    <source>
        <dbReference type="Proteomes" id="UP000015354"/>
    </source>
</evidence>
<dbReference type="Proteomes" id="UP000015354">
    <property type="component" value="Unassembled WGS sequence"/>
</dbReference>
<accession>S9UKU2</accession>
<name>S9UKU2_9TRYP</name>
<feature type="region of interest" description="Disordered" evidence="1">
    <location>
        <begin position="35"/>
        <end position="60"/>
    </location>
</feature>
<evidence type="ECO:0000313" key="2">
    <source>
        <dbReference type="EMBL" id="EPY15291.1"/>
    </source>
</evidence>
<keyword evidence="3" id="KW-1185">Reference proteome</keyword>
<protein>
    <recommendedName>
        <fullName evidence="4">SAP domain-containing protein</fullName>
    </recommendedName>
</protein>
<reference evidence="2 3" key="1">
    <citation type="journal article" date="2013" name="PLoS ONE">
        <title>Predicting the Proteins of Angomonas deanei, Strigomonas culicis and Their Respective Endosymbionts Reveals New Aspects of the Trypanosomatidae Family.</title>
        <authorList>
            <person name="Motta M.C."/>
            <person name="Martins A.C."/>
            <person name="de Souza S.S."/>
            <person name="Catta-Preta C.M."/>
            <person name="Silva R."/>
            <person name="Klein C.C."/>
            <person name="de Almeida L.G."/>
            <person name="de Lima Cunha O."/>
            <person name="Ciapina L.P."/>
            <person name="Brocchi M."/>
            <person name="Colabardini A.C."/>
            <person name="de Araujo Lima B."/>
            <person name="Machado C.R."/>
            <person name="de Almeida Soares C.M."/>
            <person name="Probst C.M."/>
            <person name="de Menezes C.B."/>
            <person name="Thompson C.E."/>
            <person name="Bartholomeu D.C."/>
            <person name="Gradia D.F."/>
            <person name="Pavoni D.P."/>
            <person name="Grisard E.C."/>
            <person name="Fantinatti-Garboggini F."/>
            <person name="Marchini F.K."/>
            <person name="Rodrigues-Luiz G.F."/>
            <person name="Wagner G."/>
            <person name="Goldman G.H."/>
            <person name="Fietto J.L."/>
            <person name="Elias M.C."/>
            <person name="Goldman M.H."/>
            <person name="Sagot M.F."/>
            <person name="Pereira M."/>
            <person name="Stoco P.H."/>
            <person name="de Mendonca-Neto R.P."/>
            <person name="Teixeira S.M."/>
            <person name="Maciel T.E."/>
            <person name="de Oliveira Mendes T.A."/>
            <person name="Urmenyi T.P."/>
            <person name="de Souza W."/>
            <person name="Schenkman S."/>
            <person name="de Vasconcelos A.T."/>
        </authorList>
    </citation>
    <scope>NUCLEOTIDE SEQUENCE [LARGE SCALE GENOMIC DNA]</scope>
</reference>
<organism evidence="2 3">
    <name type="scientific">Strigomonas culicis</name>
    <dbReference type="NCBI Taxonomy" id="28005"/>
    <lineage>
        <taxon>Eukaryota</taxon>
        <taxon>Discoba</taxon>
        <taxon>Euglenozoa</taxon>
        <taxon>Kinetoplastea</taxon>
        <taxon>Metakinetoplastina</taxon>
        <taxon>Trypanosomatida</taxon>
        <taxon>Trypanosomatidae</taxon>
        <taxon>Strigomonadinae</taxon>
        <taxon>Strigomonas</taxon>
    </lineage>
</organism>